<name>A0AAN8IT76_TRICO</name>
<protein>
    <recommendedName>
        <fullName evidence="12">Zinc metalloproteinase</fullName>
    </recommendedName>
</protein>
<dbReference type="InterPro" id="IPR017050">
    <property type="entry name" value="Metallopeptidase_nem"/>
</dbReference>
<evidence type="ECO:0000313" key="19">
    <source>
        <dbReference type="Proteomes" id="UP001331761"/>
    </source>
</evidence>
<evidence type="ECO:0000259" key="16">
    <source>
        <dbReference type="PROSITE" id="PS01180"/>
    </source>
</evidence>
<dbReference type="PIRSF" id="PIRSF036365">
    <property type="entry name" value="Astacin_nematoda"/>
    <property type="match status" value="1"/>
</dbReference>
<dbReference type="InterPro" id="IPR006026">
    <property type="entry name" value="Peptidase_Metallo"/>
</dbReference>
<organism evidence="18 19">
    <name type="scientific">Trichostrongylus colubriformis</name>
    <name type="common">Black scour worm</name>
    <dbReference type="NCBI Taxonomy" id="6319"/>
    <lineage>
        <taxon>Eukaryota</taxon>
        <taxon>Metazoa</taxon>
        <taxon>Ecdysozoa</taxon>
        <taxon>Nematoda</taxon>
        <taxon>Chromadorea</taxon>
        <taxon>Rhabditida</taxon>
        <taxon>Rhabditina</taxon>
        <taxon>Rhabditomorpha</taxon>
        <taxon>Strongyloidea</taxon>
        <taxon>Trichostrongylidae</taxon>
        <taxon>Trichostrongylus</taxon>
    </lineage>
</organism>
<dbReference type="GO" id="GO:0018996">
    <property type="term" value="P:molting cycle, collagen and cuticulin-based cuticle"/>
    <property type="evidence" value="ECO:0007669"/>
    <property type="project" value="InterPro"/>
</dbReference>
<keyword evidence="11" id="KW-0325">Glycoprotein</keyword>
<keyword evidence="4 14" id="KW-0645">Protease</keyword>
<dbReference type="Pfam" id="PF01400">
    <property type="entry name" value="Astacin"/>
    <property type="match status" value="1"/>
</dbReference>
<dbReference type="GO" id="GO:0006508">
    <property type="term" value="P:proteolysis"/>
    <property type="evidence" value="ECO:0007669"/>
    <property type="project" value="UniProtKB-KW"/>
</dbReference>
<gene>
    <name evidence="18" type="ORF">GCK32_012964</name>
</gene>
<keyword evidence="8 14" id="KW-0862">Zinc</keyword>
<dbReference type="GO" id="GO:0005576">
    <property type="term" value="C:extracellular region"/>
    <property type="evidence" value="ECO:0007669"/>
    <property type="project" value="UniProtKB-SubCell"/>
</dbReference>
<dbReference type="Gene3D" id="3.40.390.10">
    <property type="entry name" value="Collagenase (Catalytic Domain)"/>
    <property type="match status" value="1"/>
</dbReference>
<comment type="caution">
    <text evidence="13">Lacks conserved residue(s) required for the propagation of feature annotation.</text>
</comment>
<evidence type="ECO:0000256" key="15">
    <source>
        <dbReference type="RuleBase" id="RU361183"/>
    </source>
</evidence>
<evidence type="ECO:0000256" key="3">
    <source>
        <dbReference type="ARBA" id="ARBA00022536"/>
    </source>
</evidence>
<evidence type="ECO:0000256" key="4">
    <source>
        <dbReference type="ARBA" id="ARBA00022670"/>
    </source>
</evidence>
<dbReference type="InterPro" id="IPR024079">
    <property type="entry name" value="MetalloPept_cat_dom_sf"/>
</dbReference>
<feature type="domain" description="CUB" evidence="16">
    <location>
        <begin position="212"/>
        <end position="325"/>
    </location>
</feature>
<reference evidence="18 19" key="1">
    <citation type="submission" date="2019-10" db="EMBL/GenBank/DDBJ databases">
        <title>Assembly and Annotation for the nematode Trichostrongylus colubriformis.</title>
        <authorList>
            <person name="Martin J."/>
        </authorList>
    </citation>
    <scope>NUCLEOTIDE SEQUENCE [LARGE SCALE GENOMIC DNA]</scope>
    <source>
        <strain evidence="18">G859</strain>
        <tissue evidence="18">Whole worm</tissue>
    </source>
</reference>
<dbReference type="GO" id="GO:0008270">
    <property type="term" value="F:zinc ion binding"/>
    <property type="evidence" value="ECO:0007669"/>
    <property type="project" value="UniProtKB-UniRule"/>
</dbReference>
<dbReference type="GO" id="GO:0004222">
    <property type="term" value="F:metalloendopeptidase activity"/>
    <property type="evidence" value="ECO:0007669"/>
    <property type="project" value="UniProtKB-UniRule"/>
</dbReference>
<evidence type="ECO:0000259" key="17">
    <source>
        <dbReference type="PROSITE" id="PS51864"/>
    </source>
</evidence>
<keyword evidence="5 14" id="KW-0479">Metal-binding</keyword>
<keyword evidence="10" id="KW-1015">Disulfide bond</keyword>
<dbReference type="PANTHER" id="PTHR10127">
    <property type="entry name" value="DISCOIDIN, CUB, EGF, LAMININ , AND ZINC METALLOPROTEASE DOMAIN CONTAINING"/>
    <property type="match status" value="1"/>
</dbReference>
<evidence type="ECO:0000256" key="8">
    <source>
        <dbReference type="ARBA" id="ARBA00022833"/>
    </source>
</evidence>
<dbReference type="EMBL" id="WIXE01004969">
    <property type="protein sequence ID" value="KAK5982563.1"/>
    <property type="molecule type" value="Genomic_DNA"/>
</dbReference>
<feature type="domain" description="Peptidase M12A" evidence="17">
    <location>
        <begin position="1"/>
        <end position="173"/>
    </location>
</feature>
<evidence type="ECO:0000256" key="12">
    <source>
        <dbReference type="PIRNR" id="PIRNR036365"/>
    </source>
</evidence>
<dbReference type="InterPro" id="IPR035914">
    <property type="entry name" value="Sperma_CUB_dom_sf"/>
</dbReference>
<dbReference type="SUPFAM" id="SSF49854">
    <property type="entry name" value="Spermadhesin, CUB domain"/>
    <property type="match status" value="1"/>
</dbReference>
<dbReference type="PANTHER" id="PTHR10127:SF793">
    <property type="entry name" value="ZINC METALLOPROTEINASE NAS-31"/>
    <property type="match status" value="1"/>
</dbReference>
<keyword evidence="2 12" id="KW-0964">Secreted</keyword>
<sequence>MAETCVNFKLISNKKFNFIMKLSSNTKDRIRVLKGKGCWSYVGKLGGIQELSLGVGCASIDKASHEIGHALGFFHTHSRHDRDQFITVNKENILPKKLKQFALHSPELNNNYNITYDYGSVMHYGATSWSSDKNKLTMVPKDGQYTETLGSPFIGFYDLLMMNTHYNCFENCKSKVTPKCQNNGFPNPRNCSKCVCPSGYGGDYCEKRPPGCGAELDATAYWEPLVDKVGNKTAGHIIREDFMKCNYWIKAPIGKKIEVKVVSFTDGVAVDGCKYAGVEIKTHSDQRLSGHRFCSKDSSTVLRSNLNMVPVITYNRKTRIRARKR</sequence>
<keyword evidence="7 14" id="KW-0378">Hydrolase</keyword>
<proteinExistence type="predicted"/>
<feature type="binding site" evidence="14">
    <location>
        <position position="69"/>
    </location>
    <ligand>
        <name>Zn(2+)</name>
        <dbReference type="ChEBI" id="CHEBI:29105"/>
        <note>catalytic</note>
    </ligand>
</feature>
<evidence type="ECO:0000256" key="7">
    <source>
        <dbReference type="ARBA" id="ARBA00022801"/>
    </source>
</evidence>
<dbReference type="InterPro" id="IPR001506">
    <property type="entry name" value="Peptidase_M12A"/>
</dbReference>
<evidence type="ECO:0000313" key="18">
    <source>
        <dbReference type="EMBL" id="KAK5982563.1"/>
    </source>
</evidence>
<keyword evidence="9 14" id="KW-0482">Metalloprotease</keyword>
<evidence type="ECO:0000256" key="10">
    <source>
        <dbReference type="ARBA" id="ARBA00023157"/>
    </source>
</evidence>
<evidence type="ECO:0000256" key="13">
    <source>
        <dbReference type="PROSITE-ProRule" id="PRU00059"/>
    </source>
</evidence>
<keyword evidence="19" id="KW-1185">Reference proteome</keyword>
<evidence type="ECO:0000256" key="14">
    <source>
        <dbReference type="PROSITE-ProRule" id="PRU01211"/>
    </source>
</evidence>
<dbReference type="SMART" id="SM00235">
    <property type="entry name" value="ZnMc"/>
    <property type="match status" value="1"/>
</dbReference>
<comment type="caution">
    <text evidence="18">The sequence shown here is derived from an EMBL/GenBank/DDBJ whole genome shotgun (WGS) entry which is preliminary data.</text>
</comment>
<dbReference type="SUPFAM" id="SSF55486">
    <property type="entry name" value="Metalloproteases ('zincins'), catalytic domain"/>
    <property type="match status" value="1"/>
</dbReference>
<keyword evidence="6" id="KW-0732">Signal</keyword>
<accession>A0AAN8IT76</accession>
<evidence type="ECO:0000256" key="11">
    <source>
        <dbReference type="ARBA" id="ARBA00023180"/>
    </source>
</evidence>
<dbReference type="InterPro" id="IPR034035">
    <property type="entry name" value="Astacin-like_dom"/>
</dbReference>
<dbReference type="PROSITE" id="PS51864">
    <property type="entry name" value="ASTACIN"/>
    <property type="match status" value="1"/>
</dbReference>
<keyword evidence="3" id="KW-0245">EGF-like domain</keyword>
<dbReference type="Proteomes" id="UP001331761">
    <property type="component" value="Unassembled WGS sequence"/>
</dbReference>
<dbReference type="PRINTS" id="PR00480">
    <property type="entry name" value="ASTACIN"/>
</dbReference>
<comment type="cofactor">
    <cofactor evidence="14 15">
        <name>Zn(2+)</name>
        <dbReference type="ChEBI" id="CHEBI:29105"/>
    </cofactor>
    <text evidence="14 15">Binds 1 zinc ion per subunit.</text>
</comment>
<feature type="active site" evidence="14">
    <location>
        <position position="66"/>
    </location>
</feature>
<evidence type="ECO:0000256" key="1">
    <source>
        <dbReference type="ARBA" id="ARBA00004613"/>
    </source>
</evidence>
<evidence type="ECO:0000256" key="9">
    <source>
        <dbReference type="ARBA" id="ARBA00023049"/>
    </source>
</evidence>
<evidence type="ECO:0000256" key="5">
    <source>
        <dbReference type="ARBA" id="ARBA00022723"/>
    </source>
</evidence>
<evidence type="ECO:0000256" key="6">
    <source>
        <dbReference type="ARBA" id="ARBA00022729"/>
    </source>
</evidence>
<evidence type="ECO:0000256" key="2">
    <source>
        <dbReference type="ARBA" id="ARBA00022525"/>
    </source>
</evidence>
<dbReference type="InterPro" id="IPR000859">
    <property type="entry name" value="CUB_dom"/>
</dbReference>
<feature type="binding site" evidence="14">
    <location>
        <position position="75"/>
    </location>
    <ligand>
        <name>Zn(2+)</name>
        <dbReference type="ChEBI" id="CHEBI:29105"/>
        <note>catalytic</note>
    </ligand>
</feature>
<dbReference type="PROSITE" id="PS01180">
    <property type="entry name" value="CUB"/>
    <property type="match status" value="1"/>
</dbReference>
<comment type="subcellular location">
    <subcellularLocation>
        <location evidence="1 12">Secreted</location>
    </subcellularLocation>
</comment>
<dbReference type="CDD" id="cd04280">
    <property type="entry name" value="ZnMc_astacin_like"/>
    <property type="match status" value="1"/>
</dbReference>
<dbReference type="AlphaFoldDB" id="A0AAN8IT76"/>
<feature type="binding site" evidence="14">
    <location>
        <position position="65"/>
    </location>
    <ligand>
        <name>Zn(2+)</name>
        <dbReference type="ChEBI" id="CHEBI:29105"/>
        <note>catalytic</note>
    </ligand>
</feature>